<evidence type="ECO:0000313" key="2">
    <source>
        <dbReference type="Proteomes" id="UP001228581"/>
    </source>
</evidence>
<gene>
    <name evidence="1" type="ORF">QNI19_10960</name>
</gene>
<comment type="caution">
    <text evidence="1">The sequence shown here is derived from an EMBL/GenBank/DDBJ whole genome shotgun (WGS) entry which is preliminary data.</text>
</comment>
<dbReference type="InterPro" id="IPR036116">
    <property type="entry name" value="FN3_sf"/>
</dbReference>
<accession>A0ABT7CID6</accession>
<dbReference type="RefSeq" id="WP_313995651.1">
    <property type="nucleotide sequence ID" value="NZ_JASJOT010000005.1"/>
</dbReference>
<proteinExistence type="predicted"/>
<dbReference type="SUPFAM" id="SSF49265">
    <property type="entry name" value="Fibronectin type III"/>
    <property type="match status" value="1"/>
</dbReference>
<keyword evidence="2" id="KW-1185">Reference proteome</keyword>
<dbReference type="Proteomes" id="UP001228581">
    <property type="component" value="Unassembled WGS sequence"/>
</dbReference>
<name>A0ABT7CID6_9BACT</name>
<organism evidence="1 2">
    <name type="scientific">Xanthocytophaga flava</name>
    <dbReference type="NCBI Taxonomy" id="3048013"/>
    <lineage>
        <taxon>Bacteria</taxon>
        <taxon>Pseudomonadati</taxon>
        <taxon>Bacteroidota</taxon>
        <taxon>Cytophagia</taxon>
        <taxon>Cytophagales</taxon>
        <taxon>Rhodocytophagaceae</taxon>
        <taxon>Xanthocytophaga</taxon>
    </lineage>
</organism>
<sequence length="650" mass="72127">TDPDKNQSIRISSESAIFSTSTALFPHQPAATLDPPNHPPKVRDQYQYQGNPAQSNFEWKTVCQQVRAQPYDVVFKAEDNAPVPNQLTDTKTWRITVVGPPVTGLKPIVEANAIRLSWDPYTCSGATQLLIWRKQGCSPDQIDPCAKSIPAGYTLVGRVTATSTSFLDQTVKKGIQYAYRVSAAFTGTSGGAGILSDQVCARLKLTVPIITHVSVSKTDLAQGQIKVRWAQPLEINAAEIPGPYRYQVFRATGFSTSFGSTPVFTSDLQTSIPDTTSYLSFTDSGLNTEVNPYTYVVVLLSSNGARADSSQPASSVRLSATPLPNAIELKWTAQVPWDNTNSTHIVYREDQNRKDQVPKVYVELARVPVSSAASFTYTDRGTTSQGLDKDVSYCYYVQTVGTYNERFLEDPLINASQELCSTPLDTVKPCAVVLAIDPTPCAQWVAEEGSPSPSFCSVSTYSNHLSWVYPQTEGDKECDQDLSRYRIYYKRYEEDREFTLIDSVLSSVQVYNHINLTSFAGCYYVTVVDKSGNESAPSNIVCQDNCPYYALPNVITPDNGDTLNQVFEPYPCPRFIESGKITILNRWGRKVFETSDIHINWAGGLNNNAEVSDANNVSPGVYYYSAELKTMRLRRRDERIVIKGWVHILK</sequence>
<evidence type="ECO:0000313" key="1">
    <source>
        <dbReference type="EMBL" id="MDJ1493452.1"/>
    </source>
</evidence>
<dbReference type="InterPro" id="IPR013783">
    <property type="entry name" value="Ig-like_fold"/>
</dbReference>
<protein>
    <submittedName>
        <fullName evidence="1">Gliding motility-associated C-terminal domain-containing protein</fullName>
    </submittedName>
</protein>
<dbReference type="Pfam" id="PF13585">
    <property type="entry name" value="CHU_C"/>
    <property type="match status" value="1"/>
</dbReference>
<reference evidence="1 2" key="1">
    <citation type="submission" date="2023-05" db="EMBL/GenBank/DDBJ databases">
        <authorList>
            <person name="Zhang X."/>
        </authorList>
    </citation>
    <scope>NUCLEOTIDE SEQUENCE [LARGE SCALE GENOMIC DNA]</scope>
    <source>
        <strain evidence="1 2">DM2B3-1</strain>
    </source>
</reference>
<dbReference type="EMBL" id="JASJOT010000005">
    <property type="protein sequence ID" value="MDJ1493452.1"/>
    <property type="molecule type" value="Genomic_DNA"/>
</dbReference>
<feature type="non-terminal residue" evidence="1">
    <location>
        <position position="1"/>
    </location>
</feature>
<dbReference type="Gene3D" id="2.60.40.10">
    <property type="entry name" value="Immunoglobulins"/>
    <property type="match status" value="2"/>
</dbReference>